<protein>
    <submittedName>
        <fullName evidence="3">Enoyl-CoA hydratase</fullName>
    </submittedName>
</protein>
<comment type="similarity">
    <text evidence="1">Belongs to the enoyl-CoA hydratase/isomerase family.</text>
</comment>
<dbReference type="AlphaFoldDB" id="A0A1A8XI84"/>
<dbReference type="Gene3D" id="3.90.226.10">
    <property type="entry name" value="2-enoyl-CoA Hydratase, Chain A, domain 1"/>
    <property type="match status" value="1"/>
</dbReference>
<accession>A0A1A8XI84</accession>
<dbReference type="PANTHER" id="PTHR11941:SF54">
    <property type="entry name" value="ENOYL-COA HYDRATASE, MITOCHONDRIAL"/>
    <property type="match status" value="1"/>
</dbReference>
<reference evidence="3 4" key="1">
    <citation type="submission" date="2016-06" db="EMBL/GenBank/DDBJ databases">
        <authorList>
            <person name="Kjaerup R.B."/>
            <person name="Dalgaard T.S."/>
            <person name="Juul-Madsen H.R."/>
        </authorList>
    </citation>
    <scope>NUCLEOTIDE SEQUENCE [LARGE SCALE GENOMIC DNA]</scope>
    <source>
        <strain evidence="3">2</strain>
    </source>
</reference>
<proteinExistence type="inferred from homology"/>
<dbReference type="PANTHER" id="PTHR11941">
    <property type="entry name" value="ENOYL-COA HYDRATASE-RELATED"/>
    <property type="match status" value="1"/>
</dbReference>
<dbReference type="Pfam" id="PF00378">
    <property type="entry name" value="ECH_1"/>
    <property type="match status" value="1"/>
</dbReference>
<dbReference type="Gene3D" id="1.10.12.10">
    <property type="entry name" value="Lyase 2-enoyl-coa Hydratase, Chain A, domain 2"/>
    <property type="match status" value="1"/>
</dbReference>
<sequence length="265" mass="28466">MKERIPMTIATVHCDRTDPIATVTLSNPGKLNAMNATMWQELRHTMLRLAEDADIRCVIVRGAGEVFAAGGDIEELREARATVDSALAYHESVGQVLQAIQQLPQPTIAAIQGPCAGAGLEIACSCDLRIAGQSARFGAPVMKLGFSMYPGELAGLLALAGPALTKEILLEGRLLTAADALSKGLLTRVVSDDDVQTEAMTTAQRIASGAPLVARWHKQWIERLMDPAQLSEGEKRASFAFVDSDDYAEGLAAFLEKRPPRFTGH</sequence>
<organism evidence="3 4">
    <name type="scientific">Candidatus Propionivibrio aalborgensis</name>
    <dbReference type="NCBI Taxonomy" id="1860101"/>
    <lineage>
        <taxon>Bacteria</taxon>
        <taxon>Pseudomonadati</taxon>
        <taxon>Pseudomonadota</taxon>
        <taxon>Betaproteobacteria</taxon>
        <taxon>Rhodocyclales</taxon>
        <taxon>Rhodocyclaceae</taxon>
        <taxon>Propionivibrio</taxon>
    </lineage>
</organism>
<keyword evidence="2" id="KW-0456">Lyase</keyword>
<dbReference type="GO" id="GO:0006635">
    <property type="term" value="P:fatty acid beta-oxidation"/>
    <property type="evidence" value="ECO:0007669"/>
    <property type="project" value="TreeGrafter"/>
</dbReference>
<dbReference type="GO" id="GO:0016829">
    <property type="term" value="F:lyase activity"/>
    <property type="evidence" value="ECO:0007669"/>
    <property type="project" value="UniProtKB-KW"/>
</dbReference>
<evidence type="ECO:0000313" key="3">
    <source>
        <dbReference type="EMBL" id="SBT04899.1"/>
    </source>
</evidence>
<gene>
    <name evidence="3" type="ORF">PROAA_1380011</name>
</gene>
<evidence type="ECO:0000313" key="4">
    <source>
        <dbReference type="Proteomes" id="UP000199600"/>
    </source>
</evidence>
<dbReference type="InterPro" id="IPR001753">
    <property type="entry name" value="Enoyl-CoA_hydra/iso"/>
</dbReference>
<dbReference type="SUPFAM" id="SSF52096">
    <property type="entry name" value="ClpP/crotonase"/>
    <property type="match status" value="1"/>
</dbReference>
<evidence type="ECO:0000256" key="2">
    <source>
        <dbReference type="ARBA" id="ARBA00023239"/>
    </source>
</evidence>
<evidence type="ECO:0000256" key="1">
    <source>
        <dbReference type="ARBA" id="ARBA00005254"/>
    </source>
</evidence>
<dbReference type="EMBL" id="FLQY01000044">
    <property type="protein sequence ID" value="SBT04899.1"/>
    <property type="molecule type" value="Genomic_DNA"/>
</dbReference>
<dbReference type="InterPro" id="IPR014748">
    <property type="entry name" value="Enoyl-CoA_hydra_C"/>
</dbReference>
<dbReference type="CDD" id="cd06558">
    <property type="entry name" value="crotonase-like"/>
    <property type="match status" value="1"/>
</dbReference>
<name>A0A1A8XI84_9RHOO</name>
<dbReference type="InterPro" id="IPR029045">
    <property type="entry name" value="ClpP/crotonase-like_dom_sf"/>
</dbReference>
<keyword evidence="4" id="KW-1185">Reference proteome</keyword>
<dbReference type="Proteomes" id="UP000199600">
    <property type="component" value="Unassembled WGS sequence"/>
</dbReference>